<dbReference type="GO" id="GO:0003700">
    <property type="term" value="F:DNA-binding transcription factor activity"/>
    <property type="evidence" value="ECO:0007669"/>
    <property type="project" value="TreeGrafter"/>
</dbReference>
<dbReference type="Gene3D" id="1.10.10.60">
    <property type="entry name" value="Homeodomain-like"/>
    <property type="match status" value="1"/>
</dbReference>
<dbReference type="SUPFAM" id="SSF46689">
    <property type="entry name" value="Homeodomain-like"/>
    <property type="match status" value="1"/>
</dbReference>
<dbReference type="SUPFAM" id="SSF48498">
    <property type="entry name" value="Tetracyclin repressor-like, C-terminal domain"/>
    <property type="match status" value="1"/>
</dbReference>
<evidence type="ECO:0000259" key="5">
    <source>
        <dbReference type="PROSITE" id="PS50977"/>
    </source>
</evidence>
<dbReference type="PANTHER" id="PTHR30055:SF148">
    <property type="entry name" value="TETR-FAMILY TRANSCRIPTIONAL REGULATOR"/>
    <property type="match status" value="1"/>
</dbReference>
<dbReference type="Proteomes" id="UP000287547">
    <property type="component" value="Unassembled WGS sequence"/>
</dbReference>
<dbReference type="OrthoDB" id="9796019at2"/>
<organism evidence="6 7">
    <name type="scientific">Kibdelosporangium aridum</name>
    <dbReference type="NCBI Taxonomy" id="2030"/>
    <lineage>
        <taxon>Bacteria</taxon>
        <taxon>Bacillati</taxon>
        <taxon>Actinomycetota</taxon>
        <taxon>Actinomycetes</taxon>
        <taxon>Pseudonocardiales</taxon>
        <taxon>Pseudonocardiaceae</taxon>
        <taxon>Kibdelosporangium</taxon>
    </lineage>
</organism>
<evidence type="ECO:0000313" key="6">
    <source>
        <dbReference type="EMBL" id="RSM86615.1"/>
    </source>
</evidence>
<dbReference type="InterPro" id="IPR050109">
    <property type="entry name" value="HTH-type_TetR-like_transc_reg"/>
</dbReference>
<proteinExistence type="predicted"/>
<dbReference type="AlphaFoldDB" id="A0A428ZEY5"/>
<keyword evidence="2 4" id="KW-0238">DNA-binding</keyword>
<evidence type="ECO:0000256" key="4">
    <source>
        <dbReference type="PROSITE-ProRule" id="PRU00335"/>
    </source>
</evidence>
<gene>
    <name evidence="6" type="ORF">DMH04_13310</name>
</gene>
<dbReference type="GO" id="GO:0000976">
    <property type="term" value="F:transcription cis-regulatory region binding"/>
    <property type="evidence" value="ECO:0007669"/>
    <property type="project" value="TreeGrafter"/>
</dbReference>
<dbReference type="InterPro" id="IPR011075">
    <property type="entry name" value="TetR_C"/>
</dbReference>
<evidence type="ECO:0000256" key="3">
    <source>
        <dbReference type="ARBA" id="ARBA00023163"/>
    </source>
</evidence>
<dbReference type="PANTHER" id="PTHR30055">
    <property type="entry name" value="HTH-TYPE TRANSCRIPTIONAL REGULATOR RUTR"/>
    <property type="match status" value="1"/>
</dbReference>
<evidence type="ECO:0000313" key="7">
    <source>
        <dbReference type="Proteomes" id="UP000287547"/>
    </source>
</evidence>
<name>A0A428ZEY5_KIBAR</name>
<dbReference type="RefSeq" id="WP_037270481.1">
    <property type="nucleotide sequence ID" value="NZ_QHKI01000008.1"/>
</dbReference>
<protein>
    <submittedName>
        <fullName evidence="6">TetR family transcriptional regulator</fullName>
    </submittedName>
</protein>
<comment type="caution">
    <text evidence="6">The sequence shown here is derived from an EMBL/GenBank/DDBJ whole genome shotgun (WGS) entry which is preliminary data.</text>
</comment>
<dbReference type="Pfam" id="PF16859">
    <property type="entry name" value="TetR_C_11"/>
    <property type="match status" value="1"/>
</dbReference>
<accession>A0A428ZEY5</accession>
<sequence>MEVIGRGEKVRTAVLAATLTELTEKGYAGLTVDDIARRTGVHKTTIYRRWGDLRTLVLDAMTQNATMDIPIPDTGEIEQDLRTLANSFVDWITSTTGRAILAVLLSDAASLPEIADIPRKLYEDGPRRVAPMIAAAVDRGELPAGIDPAALVKTLLAPIFFDLVITGVAVNEKTAAHAVAVVLAAAREGLLKAE</sequence>
<dbReference type="Gene3D" id="1.10.357.10">
    <property type="entry name" value="Tetracycline Repressor, domain 2"/>
    <property type="match status" value="1"/>
</dbReference>
<dbReference type="EMBL" id="QHKI01000008">
    <property type="protein sequence ID" value="RSM86615.1"/>
    <property type="molecule type" value="Genomic_DNA"/>
</dbReference>
<evidence type="ECO:0000256" key="2">
    <source>
        <dbReference type="ARBA" id="ARBA00023125"/>
    </source>
</evidence>
<dbReference type="InterPro" id="IPR001647">
    <property type="entry name" value="HTH_TetR"/>
</dbReference>
<dbReference type="PROSITE" id="PS50977">
    <property type="entry name" value="HTH_TETR_2"/>
    <property type="match status" value="1"/>
</dbReference>
<dbReference type="Pfam" id="PF00440">
    <property type="entry name" value="TetR_N"/>
    <property type="match status" value="1"/>
</dbReference>
<feature type="DNA-binding region" description="H-T-H motif" evidence="4">
    <location>
        <begin position="31"/>
        <end position="50"/>
    </location>
</feature>
<dbReference type="InterPro" id="IPR009057">
    <property type="entry name" value="Homeodomain-like_sf"/>
</dbReference>
<feature type="domain" description="HTH tetR-type" evidence="5">
    <location>
        <begin position="8"/>
        <end position="68"/>
    </location>
</feature>
<reference evidence="6 7" key="1">
    <citation type="submission" date="2018-05" db="EMBL/GenBank/DDBJ databases">
        <title>Evolution of GPA BGCs.</title>
        <authorList>
            <person name="Waglechner N."/>
            <person name="Wright G.D."/>
        </authorList>
    </citation>
    <scope>NUCLEOTIDE SEQUENCE [LARGE SCALE GENOMIC DNA]</scope>
    <source>
        <strain evidence="6 7">A82846</strain>
    </source>
</reference>
<keyword evidence="1" id="KW-0805">Transcription regulation</keyword>
<evidence type="ECO:0000256" key="1">
    <source>
        <dbReference type="ARBA" id="ARBA00023015"/>
    </source>
</evidence>
<dbReference type="InterPro" id="IPR036271">
    <property type="entry name" value="Tet_transcr_reg_TetR-rel_C_sf"/>
</dbReference>
<keyword evidence="3" id="KW-0804">Transcription</keyword>